<keyword evidence="2" id="KW-1185">Reference proteome</keyword>
<name>K6GGW9_9GAMM</name>
<evidence type="ECO:0000313" key="2">
    <source>
        <dbReference type="Proteomes" id="UP000010310"/>
    </source>
</evidence>
<dbReference type="EMBL" id="AMWX01000010">
    <property type="protein sequence ID" value="EKO36286.1"/>
    <property type="molecule type" value="Genomic_DNA"/>
</dbReference>
<evidence type="ECO:0000313" key="1">
    <source>
        <dbReference type="EMBL" id="EKO36286.1"/>
    </source>
</evidence>
<organism evidence="1 2">
    <name type="scientific">SAR86 cluster bacterium SAR86E</name>
    <dbReference type="NCBI Taxonomy" id="1208365"/>
    <lineage>
        <taxon>Bacteria</taxon>
        <taxon>Pseudomonadati</taxon>
        <taxon>Pseudomonadota</taxon>
        <taxon>Gammaproteobacteria</taxon>
        <taxon>SAR86 cluster</taxon>
    </lineage>
</organism>
<reference evidence="1 2" key="1">
    <citation type="submission" date="2012-09" db="EMBL/GenBank/DDBJ databases">
        <authorList>
            <person name="Dupont C.L."/>
            <person name="Rusch D.B."/>
            <person name="Lombardo M.-J."/>
            <person name="Novotny M."/>
            <person name="Yee-Greenbaum J."/>
            <person name="Laskin R."/>
        </authorList>
    </citation>
    <scope>NUCLEOTIDE SEQUENCE [LARGE SCALE GENOMIC DNA]</scope>
    <source>
        <strain evidence="1">SAR86E</strain>
    </source>
</reference>
<proteinExistence type="predicted"/>
<accession>K6GGW9</accession>
<feature type="non-terminal residue" evidence="1">
    <location>
        <position position="76"/>
    </location>
</feature>
<protein>
    <submittedName>
        <fullName evidence="1">Uncharacterized protein</fullName>
    </submittedName>
</protein>
<comment type="caution">
    <text evidence="1">The sequence shown here is derived from an EMBL/GenBank/DDBJ whole genome shotgun (WGS) entry which is preliminary data.</text>
</comment>
<dbReference type="AlphaFoldDB" id="K6GGW9"/>
<sequence length="76" mass="8427">MIGTIKNKLIISLIFIFSFFYSSSVIAQSSKALETIFAIEALDLATVDLKNANNAKRRIKSLSQAIQSYEETLAIL</sequence>
<dbReference type="Proteomes" id="UP000010310">
    <property type="component" value="Unassembled WGS sequence"/>
</dbReference>
<gene>
    <name evidence="1" type="ORF">B273_1444</name>
</gene>